<keyword evidence="2" id="KW-1185">Reference proteome</keyword>
<dbReference type="Proteomes" id="UP000269721">
    <property type="component" value="Unassembled WGS sequence"/>
</dbReference>
<proteinExistence type="predicted"/>
<sequence length="318" mass="34970">HDKQWTSTPPPAIDVLTDAPRFDLLEDNTIPNLRLLHLANPAEYRQLGGSKTVEFLDYRISLDLATPSTSTSTDIHNGLSRAYILATSTLGSPYVLSVLRATFADPPPDILQSLTAALERGFAIYISDTTDKDIDLLLPRSPPTSWTAVDKRGIFVISFWMLHEMCHAIASSLFVAGAIKDHLTPTSIVPFNIIDYAKVEMLPSGFKKVLAGERGYYVEEKLGGLVRCVLGEGDTAGVEEVLLDREGINSHIVIPDDVVFDWVERAGPGMEVEKLQIAAEPILIPLQRRERMKGRAAAVNPDLADLKESRGPMKTRAI</sequence>
<feature type="non-terminal residue" evidence="1">
    <location>
        <position position="1"/>
    </location>
</feature>
<organism evidence="1 2">
    <name type="scientific">Blyttiomyces helicus</name>
    <dbReference type="NCBI Taxonomy" id="388810"/>
    <lineage>
        <taxon>Eukaryota</taxon>
        <taxon>Fungi</taxon>
        <taxon>Fungi incertae sedis</taxon>
        <taxon>Chytridiomycota</taxon>
        <taxon>Chytridiomycota incertae sedis</taxon>
        <taxon>Chytridiomycetes</taxon>
        <taxon>Chytridiomycetes incertae sedis</taxon>
        <taxon>Blyttiomyces</taxon>
    </lineage>
</organism>
<reference evidence="2" key="1">
    <citation type="journal article" date="2018" name="Nat. Microbiol.">
        <title>Leveraging single-cell genomics to expand the fungal tree of life.</title>
        <authorList>
            <person name="Ahrendt S.R."/>
            <person name="Quandt C.A."/>
            <person name="Ciobanu D."/>
            <person name="Clum A."/>
            <person name="Salamov A."/>
            <person name="Andreopoulos B."/>
            <person name="Cheng J.F."/>
            <person name="Woyke T."/>
            <person name="Pelin A."/>
            <person name="Henrissat B."/>
            <person name="Reynolds N.K."/>
            <person name="Benny G.L."/>
            <person name="Smith M.E."/>
            <person name="James T.Y."/>
            <person name="Grigoriev I.V."/>
        </authorList>
    </citation>
    <scope>NUCLEOTIDE SEQUENCE [LARGE SCALE GENOMIC DNA]</scope>
</reference>
<dbReference type="AlphaFoldDB" id="A0A4V1IRH4"/>
<dbReference type="OrthoDB" id="5593907at2759"/>
<evidence type="ECO:0000313" key="2">
    <source>
        <dbReference type="Proteomes" id="UP000269721"/>
    </source>
</evidence>
<accession>A0A4V1IRH4</accession>
<name>A0A4V1IRH4_9FUNG</name>
<dbReference type="EMBL" id="KZ995741">
    <property type="protein sequence ID" value="RKO90067.1"/>
    <property type="molecule type" value="Genomic_DNA"/>
</dbReference>
<gene>
    <name evidence="1" type="ORF">BDK51DRAFT_46795</name>
</gene>
<protein>
    <submittedName>
        <fullName evidence="1">Uncharacterized protein</fullName>
    </submittedName>
</protein>
<evidence type="ECO:0000313" key="1">
    <source>
        <dbReference type="EMBL" id="RKO90067.1"/>
    </source>
</evidence>